<evidence type="ECO:0000313" key="3">
    <source>
        <dbReference type="Proteomes" id="UP001521785"/>
    </source>
</evidence>
<organism evidence="2 3">
    <name type="scientific">Paraconiothyrium brasiliense</name>
    <dbReference type="NCBI Taxonomy" id="300254"/>
    <lineage>
        <taxon>Eukaryota</taxon>
        <taxon>Fungi</taxon>
        <taxon>Dikarya</taxon>
        <taxon>Ascomycota</taxon>
        <taxon>Pezizomycotina</taxon>
        <taxon>Dothideomycetes</taxon>
        <taxon>Pleosporomycetidae</taxon>
        <taxon>Pleosporales</taxon>
        <taxon>Massarineae</taxon>
        <taxon>Didymosphaeriaceae</taxon>
        <taxon>Paraconiothyrium</taxon>
    </lineage>
</organism>
<gene>
    <name evidence="2" type="ORF">SLS60_006601</name>
</gene>
<evidence type="ECO:0000256" key="1">
    <source>
        <dbReference type="SAM" id="MobiDB-lite"/>
    </source>
</evidence>
<dbReference type="EMBL" id="JAKJXO020000008">
    <property type="protein sequence ID" value="KAL1601686.1"/>
    <property type="molecule type" value="Genomic_DNA"/>
</dbReference>
<name>A0ABR3RB83_9PLEO</name>
<protein>
    <submittedName>
        <fullName evidence="2">Uncharacterized protein</fullName>
    </submittedName>
</protein>
<proteinExistence type="predicted"/>
<evidence type="ECO:0000313" key="2">
    <source>
        <dbReference type="EMBL" id="KAL1601686.1"/>
    </source>
</evidence>
<reference evidence="2 3" key="1">
    <citation type="submission" date="2024-02" db="EMBL/GenBank/DDBJ databases">
        <title>De novo assembly and annotation of 12 fungi associated with fruit tree decline syndrome in Ontario, Canada.</title>
        <authorList>
            <person name="Sulman M."/>
            <person name="Ellouze W."/>
            <person name="Ilyukhin E."/>
        </authorList>
    </citation>
    <scope>NUCLEOTIDE SEQUENCE [LARGE SCALE GENOMIC DNA]</scope>
    <source>
        <strain evidence="2 3">M42-189</strain>
    </source>
</reference>
<feature type="region of interest" description="Disordered" evidence="1">
    <location>
        <begin position="392"/>
        <end position="426"/>
    </location>
</feature>
<accession>A0ABR3RB83</accession>
<dbReference type="Proteomes" id="UP001521785">
    <property type="component" value="Unassembled WGS sequence"/>
</dbReference>
<keyword evidence="3" id="KW-1185">Reference proteome</keyword>
<sequence length="438" mass="50118">MPGRQVPRVRLSLRSNNNNQWRAYSNKALRGDDLGSTTPGEHQTFRVLDDGSKLPLPPTLDPIVIAQKSRWKQEKEKPDVSKFTPFQKKLLENPYAHALASPVRIDRSLSTILPSDLLLTLHLKPHATTAEPWLLPLNLSSSKAPKAHGPPFRFLAHRQNVQYLTAKKDVWRKALTARHVQFLGTKGLSQLVWRKDMPAVLLELLQKRVMDKLAWWYKWQGRLVPVPSLFPSDLDEVEEVSCVLFYGSLKTRADEILAEVSAIVAEADKWSVYFRHGYGSYFDPHEKPKGGMPKATHKPPMWYEPLIPRLAARAQFPPLEFTTTKWRGRKVALYSLTDMLGEERARDLVAGTEYEGDRCWVMKRARHNVPVELLLMQLQSYLAEPGPLWEPQKQIPVESARSPTNSQKNEKTPENAPTKRSPKLDQFFEGVIERYSKA</sequence>
<comment type="caution">
    <text evidence="2">The sequence shown here is derived from an EMBL/GenBank/DDBJ whole genome shotgun (WGS) entry which is preliminary data.</text>
</comment>